<evidence type="ECO:0000256" key="1">
    <source>
        <dbReference type="ARBA" id="ARBA00004651"/>
    </source>
</evidence>
<gene>
    <name evidence="11" type="ORF">NDU88_006172</name>
</gene>
<keyword evidence="7" id="KW-0675">Receptor</keyword>
<evidence type="ECO:0000256" key="9">
    <source>
        <dbReference type="SAM" id="Phobius"/>
    </source>
</evidence>
<dbReference type="InterPro" id="IPR051880">
    <property type="entry name" value="GPC_Orphan_Receptors"/>
</dbReference>
<dbReference type="PANTHER" id="PTHR24245:SF6">
    <property type="entry name" value="G-PROTEIN COUPLED RECEPTOR 26"/>
    <property type="match status" value="1"/>
</dbReference>
<evidence type="ECO:0000313" key="12">
    <source>
        <dbReference type="Proteomes" id="UP001066276"/>
    </source>
</evidence>
<dbReference type="EMBL" id="JANPWB010000010">
    <property type="protein sequence ID" value="KAJ1139808.1"/>
    <property type="molecule type" value="Genomic_DNA"/>
</dbReference>
<dbReference type="Proteomes" id="UP001066276">
    <property type="component" value="Chromosome 6"/>
</dbReference>
<dbReference type="GO" id="GO:0004930">
    <property type="term" value="F:G protein-coupled receptor activity"/>
    <property type="evidence" value="ECO:0007669"/>
    <property type="project" value="UniProtKB-KW"/>
</dbReference>
<dbReference type="PANTHER" id="PTHR24245">
    <property type="entry name" value="G-PROTEIN COUPLED RECEPTOR"/>
    <property type="match status" value="1"/>
</dbReference>
<feature type="transmembrane region" description="Helical" evidence="9">
    <location>
        <begin position="83"/>
        <end position="102"/>
    </location>
</feature>
<name>A0AAV7QHY8_PLEWA</name>
<evidence type="ECO:0000256" key="7">
    <source>
        <dbReference type="ARBA" id="ARBA00023170"/>
    </source>
</evidence>
<evidence type="ECO:0000256" key="2">
    <source>
        <dbReference type="ARBA" id="ARBA00022475"/>
    </source>
</evidence>
<evidence type="ECO:0000259" key="10">
    <source>
        <dbReference type="PROSITE" id="PS50262"/>
    </source>
</evidence>
<feature type="transmembrane region" description="Helical" evidence="9">
    <location>
        <begin position="153"/>
        <end position="171"/>
    </location>
</feature>
<evidence type="ECO:0000256" key="5">
    <source>
        <dbReference type="ARBA" id="ARBA00023040"/>
    </source>
</evidence>
<dbReference type="SUPFAM" id="SSF81321">
    <property type="entry name" value="Family A G protein-coupled receptor-like"/>
    <property type="match status" value="1"/>
</dbReference>
<keyword evidence="4 9" id="KW-1133">Transmembrane helix</keyword>
<comment type="subcellular location">
    <subcellularLocation>
        <location evidence="1">Cell membrane</location>
        <topology evidence="1">Multi-pass membrane protein</topology>
    </subcellularLocation>
</comment>
<dbReference type="PROSITE" id="PS50262">
    <property type="entry name" value="G_PROTEIN_RECEP_F1_2"/>
    <property type="match status" value="1"/>
</dbReference>
<protein>
    <recommendedName>
        <fullName evidence="10">G-protein coupled receptors family 1 profile domain-containing protein</fullName>
    </recommendedName>
</protein>
<comment type="caution">
    <text evidence="11">The sequence shown here is derived from an EMBL/GenBank/DDBJ whole genome shotgun (WGS) entry which is preliminary data.</text>
</comment>
<dbReference type="GO" id="GO:0005886">
    <property type="term" value="C:plasma membrane"/>
    <property type="evidence" value="ECO:0007669"/>
    <property type="project" value="UniProtKB-SubCell"/>
</dbReference>
<proteinExistence type="predicted"/>
<keyword evidence="5" id="KW-0297">G-protein coupled receptor</keyword>
<dbReference type="InterPro" id="IPR017452">
    <property type="entry name" value="GPCR_Rhodpsn_7TM"/>
</dbReference>
<keyword evidence="8" id="KW-0807">Transducer</keyword>
<reference evidence="11" key="1">
    <citation type="journal article" date="2022" name="bioRxiv">
        <title>Sequencing and chromosome-scale assembly of the giantPleurodeles waltlgenome.</title>
        <authorList>
            <person name="Brown T."/>
            <person name="Elewa A."/>
            <person name="Iarovenko S."/>
            <person name="Subramanian E."/>
            <person name="Araus A.J."/>
            <person name="Petzold A."/>
            <person name="Susuki M."/>
            <person name="Suzuki K.-i.T."/>
            <person name="Hayashi T."/>
            <person name="Toyoda A."/>
            <person name="Oliveira C."/>
            <person name="Osipova E."/>
            <person name="Leigh N.D."/>
            <person name="Simon A."/>
            <person name="Yun M.H."/>
        </authorList>
    </citation>
    <scope>NUCLEOTIDE SEQUENCE</scope>
    <source>
        <strain evidence="11">20211129_DDA</strain>
        <tissue evidence="11">Liver</tissue>
    </source>
</reference>
<dbReference type="Gene3D" id="1.20.1070.10">
    <property type="entry name" value="Rhodopsin 7-helix transmembrane proteins"/>
    <property type="match status" value="1"/>
</dbReference>
<evidence type="ECO:0000256" key="8">
    <source>
        <dbReference type="ARBA" id="ARBA00023224"/>
    </source>
</evidence>
<keyword evidence="12" id="KW-1185">Reference proteome</keyword>
<feature type="transmembrane region" description="Helical" evidence="9">
    <location>
        <begin position="114"/>
        <end position="132"/>
    </location>
</feature>
<keyword evidence="2" id="KW-1003">Cell membrane</keyword>
<evidence type="ECO:0000256" key="6">
    <source>
        <dbReference type="ARBA" id="ARBA00023136"/>
    </source>
</evidence>
<evidence type="ECO:0000256" key="3">
    <source>
        <dbReference type="ARBA" id="ARBA00022692"/>
    </source>
</evidence>
<sequence length="245" mass="28407">MWIERKSNVDLHSLYLLRECSRGEGSEGGGWSDDGPEVHCDIGSCNEPMFLLILKRKYFNLMMYVSTVATDMCQSRLCWCRTFRIHVAIWCCLFRIQLNGIVRVVVSRNFHKSIFQLNMGLPLFAVLVMASVRQRCLEEQKRRRQRATKKISTYIGTFLLCFAPYVITRLVELSSFTPISPHWGIISKCMAYSKAVSDPFVYSLLRNQYKKTWKDMVNKILKRSSINSSALTGELHRRNVVQTTE</sequence>
<accession>A0AAV7QHY8</accession>
<evidence type="ECO:0000256" key="4">
    <source>
        <dbReference type="ARBA" id="ARBA00022989"/>
    </source>
</evidence>
<organism evidence="11 12">
    <name type="scientific">Pleurodeles waltl</name>
    <name type="common">Iberian ribbed newt</name>
    <dbReference type="NCBI Taxonomy" id="8319"/>
    <lineage>
        <taxon>Eukaryota</taxon>
        <taxon>Metazoa</taxon>
        <taxon>Chordata</taxon>
        <taxon>Craniata</taxon>
        <taxon>Vertebrata</taxon>
        <taxon>Euteleostomi</taxon>
        <taxon>Amphibia</taxon>
        <taxon>Batrachia</taxon>
        <taxon>Caudata</taxon>
        <taxon>Salamandroidea</taxon>
        <taxon>Salamandridae</taxon>
        <taxon>Pleurodelinae</taxon>
        <taxon>Pleurodeles</taxon>
    </lineage>
</organism>
<keyword evidence="6 9" id="KW-0472">Membrane</keyword>
<feature type="domain" description="G-protein coupled receptors family 1 profile" evidence="10">
    <location>
        <begin position="92"/>
        <end position="202"/>
    </location>
</feature>
<dbReference type="GO" id="GO:0007189">
    <property type="term" value="P:adenylate cyclase-activating G protein-coupled receptor signaling pathway"/>
    <property type="evidence" value="ECO:0007669"/>
    <property type="project" value="TreeGrafter"/>
</dbReference>
<dbReference type="AlphaFoldDB" id="A0AAV7QHY8"/>
<evidence type="ECO:0000313" key="11">
    <source>
        <dbReference type="EMBL" id="KAJ1139808.1"/>
    </source>
</evidence>
<keyword evidence="3 9" id="KW-0812">Transmembrane</keyword>